<dbReference type="InterPro" id="IPR041657">
    <property type="entry name" value="HTH_17"/>
</dbReference>
<dbReference type="AlphaFoldDB" id="A0A5C5XTZ7"/>
<dbReference type="EMBL" id="SJPO01000015">
    <property type="protein sequence ID" value="TWT66717.1"/>
    <property type="molecule type" value="Genomic_DNA"/>
</dbReference>
<dbReference type="Proteomes" id="UP000318478">
    <property type="component" value="Unassembled WGS sequence"/>
</dbReference>
<dbReference type="InterPro" id="IPR010093">
    <property type="entry name" value="SinI_DNA-bd"/>
</dbReference>
<evidence type="ECO:0000313" key="3">
    <source>
        <dbReference type="Proteomes" id="UP000318478"/>
    </source>
</evidence>
<reference evidence="2 3" key="1">
    <citation type="submission" date="2019-02" db="EMBL/GenBank/DDBJ databases">
        <title>Deep-cultivation of Planctomycetes and their phenomic and genomic characterization uncovers novel biology.</title>
        <authorList>
            <person name="Wiegand S."/>
            <person name="Jogler M."/>
            <person name="Boedeker C."/>
            <person name="Pinto D."/>
            <person name="Vollmers J."/>
            <person name="Rivas-Marin E."/>
            <person name="Kohn T."/>
            <person name="Peeters S.H."/>
            <person name="Heuer A."/>
            <person name="Rast P."/>
            <person name="Oberbeckmann S."/>
            <person name="Bunk B."/>
            <person name="Jeske O."/>
            <person name="Meyerdierks A."/>
            <person name="Storesund J.E."/>
            <person name="Kallscheuer N."/>
            <person name="Luecker S."/>
            <person name="Lage O.M."/>
            <person name="Pohl T."/>
            <person name="Merkel B.J."/>
            <person name="Hornburger P."/>
            <person name="Mueller R.-W."/>
            <person name="Bruemmer F."/>
            <person name="Labrenz M."/>
            <person name="Spormann A.M."/>
            <person name="Op Den Camp H."/>
            <person name="Overmann J."/>
            <person name="Amann R."/>
            <person name="Jetten M.S.M."/>
            <person name="Mascher T."/>
            <person name="Medema M.H."/>
            <person name="Devos D.P."/>
            <person name="Kaster A.-K."/>
            <person name="Ovreas L."/>
            <person name="Rohde M."/>
            <person name="Galperin M.Y."/>
            <person name="Jogler C."/>
        </authorList>
    </citation>
    <scope>NUCLEOTIDE SEQUENCE [LARGE SCALE GENOMIC DNA]</scope>
    <source>
        <strain evidence="2 3">Pla123a</strain>
    </source>
</reference>
<evidence type="ECO:0000259" key="1">
    <source>
        <dbReference type="Pfam" id="PF12728"/>
    </source>
</evidence>
<protein>
    <submittedName>
        <fullName evidence="2">Helix-turn-helix domain protein</fullName>
    </submittedName>
</protein>
<organism evidence="2 3">
    <name type="scientific">Posidoniimonas polymericola</name>
    <dbReference type="NCBI Taxonomy" id="2528002"/>
    <lineage>
        <taxon>Bacteria</taxon>
        <taxon>Pseudomonadati</taxon>
        <taxon>Planctomycetota</taxon>
        <taxon>Planctomycetia</taxon>
        <taxon>Pirellulales</taxon>
        <taxon>Lacipirellulaceae</taxon>
        <taxon>Posidoniimonas</taxon>
    </lineage>
</organism>
<keyword evidence="3" id="KW-1185">Reference proteome</keyword>
<proteinExistence type="predicted"/>
<feature type="domain" description="Helix-turn-helix" evidence="1">
    <location>
        <begin position="12"/>
        <end position="61"/>
    </location>
</feature>
<sequence length="66" mass="7498">MDEEARGWCPLLMDARTAAKALAISSRKLWAMTASGEIPHVRIGRSVRYPVFELQSWVNEHTEGNR</sequence>
<name>A0A5C5XTZ7_9BACT</name>
<evidence type="ECO:0000313" key="2">
    <source>
        <dbReference type="EMBL" id="TWT66717.1"/>
    </source>
</evidence>
<accession>A0A5C5XTZ7</accession>
<dbReference type="GO" id="GO:0003677">
    <property type="term" value="F:DNA binding"/>
    <property type="evidence" value="ECO:0007669"/>
    <property type="project" value="InterPro"/>
</dbReference>
<dbReference type="NCBIfam" id="TIGR01764">
    <property type="entry name" value="excise"/>
    <property type="match status" value="1"/>
</dbReference>
<comment type="caution">
    <text evidence="2">The sequence shown here is derived from an EMBL/GenBank/DDBJ whole genome shotgun (WGS) entry which is preliminary data.</text>
</comment>
<gene>
    <name evidence="2" type="ORF">Pla123a_46030</name>
</gene>
<dbReference type="OrthoDB" id="289890at2"/>
<dbReference type="Pfam" id="PF12728">
    <property type="entry name" value="HTH_17"/>
    <property type="match status" value="1"/>
</dbReference>